<reference evidence="1 2" key="1">
    <citation type="submission" date="2022-01" db="EMBL/GenBank/DDBJ databases">
        <title>Whole genome-based taxonomy of the Shewanellaceae.</title>
        <authorList>
            <person name="Martin-Rodriguez A.J."/>
        </authorList>
    </citation>
    <scope>NUCLEOTIDE SEQUENCE [LARGE SCALE GENOMIC DNA]</scope>
    <source>
        <strain evidence="1 2">DSM 21332</strain>
    </source>
</reference>
<name>A0ABT0NBQ8_9GAMM</name>
<evidence type="ECO:0000313" key="1">
    <source>
        <dbReference type="EMBL" id="MCL2915873.1"/>
    </source>
</evidence>
<accession>A0ABT0NBQ8</accession>
<comment type="caution">
    <text evidence="1">The sequence shown here is derived from an EMBL/GenBank/DDBJ whole genome shotgun (WGS) entry which is preliminary data.</text>
</comment>
<keyword evidence="2" id="KW-1185">Reference proteome</keyword>
<dbReference type="RefSeq" id="WP_249250436.1">
    <property type="nucleotide sequence ID" value="NZ_JAKIKT010000009.1"/>
</dbReference>
<protein>
    <submittedName>
        <fullName evidence="1">Uncharacterized protein</fullName>
    </submittedName>
</protein>
<organism evidence="1 2">
    <name type="scientific">Shewanella corallii</name>
    <dbReference type="NCBI Taxonomy" id="560080"/>
    <lineage>
        <taxon>Bacteria</taxon>
        <taxon>Pseudomonadati</taxon>
        <taxon>Pseudomonadota</taxon>
        <taxon>Gammaproteobacteria</taxon>
        <taxon>Alteromonadales</taxon>
        <taxon>Shewanellaceae</taxon>
        <taxon>Shewanella</taxon>
    </lineage>
</organism>
<gene>
    <name evidence="1" type="ORF">L2725_19205</name>
</gene>
<dbReference type="Proteomes" id="UP001202831">
    <property type="component" value="Unassembled WGS sequence"/>
</dbReference>
<sequence>MFESILKFNVCRMLANQYALQEFTENSAWSINLEQGKLSFANGASFSFDVLGSESFQSNTWVWSWANSSLGLSPADLTKAEAIKASGEEHGMEFLTTPRFSLEYIKPHHIAMVCASMTGDLCYFVATHEHGALYLLLRGLPADIETASVERIMLVIGEAIQDYPFGHKEMILPFLESQGYALSKLGDRINAVKDDVGLALIFDDQERLQKIQRSDDLHAPTTPWWKFWV</sequence>
<dbReference type="EMBL" id="JAKIKT010000009">
    <property type="protein sequence ID" value="MCL2915873.1"/>
    <property type="molecule type" value="Genomic_DNA"/>
</dbReference>
<proteinExistence type="predicted"/>
<dbReference type="InterPro" id="IPR049249">
    <property type="entry name" value="DUF6882"/>
</dbReference>
<dbReference type="Pfam" id="PF21813">
    <property type="entry name" value="DUF6882"/>
    <property type="match status" value="1"/>
</dbReference>
<evidence type="ECO:0000313" key="2">
    <source>
        <dbReference type="Proteomes" id="UP001202831"/>
    </source>
</evidence>